<evidence type="ECO:0000313" key="3">
    <source>
        <dbReference type="EMBL" id="MDC8015967.1"/>
    </source>
</evidence>
<dbReference type="RefSeq" id="WP_263543085.1">
    <property type="nucleotide sequence ID" value="NZ_JAOVZO020000023.1"/>
</dbReference>
<dbReference type="Pfam" id="PF07811">
    <property type="entry name" value="TadE"/>
    <property type="match status" value="1"/>
</dbReference>
<dbReference type="AlphaFoldDB" id="A0A9X3YPB4"/>
<evidence type="ECO:0000256" key="1">
    <source>
        <dbReference type="SAM" id="Phobius"/>
    </source>
</evidence>
<reference evidence="3" key="1">
    <citation type="submission" date="2023-02" db="EMBL/GenBank/DDBJ databases">
        <title>Tahibacter soli sp. nov. isolated from soil.</title>
        <authorList>
            <person name="Baek J.H."/>
            <person name="Lee J.K."/>
            <person name="Choi D.G."/>
            <person name="Jeon C.O."/>
        </authorList>
    </citation>
    <scope>NUCLEOTIDE SEQUENCE</scope>
    <source>
        <strain evidence="3">BL</strain>
    </source>
</reference>
<keyword evidence="1" id="KW-0812">Transmembrane</keyword>
<gene>
    <name evidence="3" type="ORF">OD750_025870</name>
</gene>
<evidence type="ECO:0000313" key="4">
    <source>
        <dbReference type="Proteomes" id="UP001139971"/>
    </source>
</evidence>
<protein>
    <submittedName>
        <fullName evidence="3">Pilus assembly protein</fullName>
    </submittedName>
</protein>
<dbReference type="EMBL" id="JAOVZO020000023">
    <property type="protein sequence ID" value="MDC8015967.1"/>
    <property type="molecule type" value="Genomic_DNA"/>
</dbReference>
<keyword evidence="1" id="KW-0472">Membrane</keyword>
<sequence>MNRPKLRSAGRERGAALFEFVVVIPLFGVLVFGLFEMALMYRTKATLSAATFEAAQAGSLYNAQIDPIRKGFAQGMMPLYVKSRTPGAVATAFAETYAKLRLGLIGSVDIVSPSRSVFNQFKKRQPTTLGGESTERNIEVIPNDNLMWRSADVRTVRVDNQNVQMTVQDANVLKVKTFWCHRLLTPVLDKWLYQAITGLTAVSAVQYRRDVPEQVKCDLLPGDGLAGDAYYIALTDSAVARMQSATVANNLPN</sequence>
<comment type="caution">
    <text evidence="3">The sequence shown here is derived from an EMBL/GenBank/DDBJ whole genome shotgun (WGS) entry which is preliminary data.</text>
</comment>
<evidence type="ECO:0000259" key="2">
    <source>
        <dbReference type="Pfam" id="PF07811"/>
    </source>
</evidence>
<feature type="transmembrane region" description="Helical" evidence="1">
    <location>
        <begin position="20"/>
        <end position="41"/>
    </location>
</feature>
<dbReference type="InterPro" id="IPR012495">
    <property type="entry name" value="TadE-like_dom"/>
</dbReference>
<keyword evidence="4" id="KW-1185">Reference proteome</keyword>
<organism evidence="3 4">
    <name type="scientific">Tahibacter soli</name>
    <dbReference type="NCBI Taxonomy" id="2983605"/>
    <lineage>
        <taxon>Bacteria</taxon>
        <taxon>Pseudomonadati</taxon>
        <taxon>Pseudomonadota</taxon>
        <taxon>Gammaproteobacteria</taxon>
        <taxon>Lysobacterales</taxon>
        <taxon>Rhodanobacteraceae</taxon>
        <taxon>Tahibacter</taxon>
    </lineage>
</organism>
<feature type="domain" description="TadE-like" evidence="2">
    <location>
        <begin position="14"/>
        <end position="55"/>
    </location>
</feature>
<accession>A0A9X3YPB4</accession>
<keyword evidence="1" id="KW-1133">Transmembrane helix</keyword>
<dbReference type="Proteomes" id="UP001139971">
    <property type="component" value="Unassembled WGS sequence"/>
</dbReference>
<proteinExistence type="predicted"/>
<name>A0A9X3YPB4_9GAMM</name>